<dbReference type="RefSeq" id="WP_004237862.1">
    <property type="nucleotide sequence ID" value="NZ_ABGYJJ040000001.1"/>
</dbReference>
<dbReference type="GO" id="GO:0045893">
    <property type="term" value="P:positive regulation of DNA-templated transcription"/>
    <property type="evidence" value="ECO:0007669"/>
    <property type="project" value="UniProtKB-UniRule"/>
</dbReference>
<protein>
    <recommendedName>
        <fullName evidence="5">Sigma factor-binding protein Crl</fullName>
    </recommendedName>
</protein>
<dbReference type="InterPro" id="IPR009986">
    <property type="entry name" value="Tscrpt_reg_Crl"/>
</dbReference>
<dbReference type="Proteomes" id="UP001182247">
    <property type="component" value="Unassembled WGS sequence"/>
</dbReference>
<evidence type="ECO:0000256" key="1">
    <source>
        <dbReference type="ARBA" id="ARBA00022490"/>
    </source>
</evidence>
<evidence type="ECO:0000313" key="6">
    <source>
        <dbReference type="EMBL" id="MBE8610845.1"/>
    </source>
</evidence>
<dbReference type="EMBL" id="JAPKIY010000031">
    <property type="protein sequence ID" value="MDS0899412.1"/>
    <property type="molecule type" value="Genomic_DNA"/>
</dbReference>
<comment type="subcellular location">
    <subcellularLocation>
        <location evidence="5">Cytoplasm</location>
    </subcellularLocation>
</comment>
<keyword evidence="1 5" id="KW-0963">Cytoplasm</keyword>
<dbReference type="GO" id="GO:0005737">
    <property type="term" value="C:cytoplasm"/>
    <property type="evidence" value="ECO:0007669"/>
    <property type="project" value="UniProtKB-SubCell"/>
</dbReference>
<gene>
    <name evidence="5 7" type="primary">crl</name>
    <name evidence="6" type="ORF">CYG68_00155</name>
    <name evidence="7" type="ORF">OSC06_15720</name>
</gene>
<evidence type="ECO:0000256" key="3">
    <source>
        <dbReference type="ARBA" id="ARBA00023159"/>
    </source>
</evidence>
<evidence type="ECO:0000256" key="2">
    <source>
        <dbReference type="ARBA" id="ARBA00023015"/>
    </source>
</evidence>
<dbReference type="InterPro" id="IPR038208">
    <property type="entry name" value="Tscrpt_reg_Crl_sf"/>
</dbReference>
<comment type="caution">
    <text evidence="6">The sequence shown here is derived from an EMBL/GenBank/DDBJ whole genome shotgun (WGS) entry which is preliminary data.</text>
</comment>
<keyword evidence="4 5" id="KW-0804">Transcription</keyword>
<keyword evidence="3 5" id="KW-0010">Activator</keyword>
<dbReference type="Gene3D" id="3.30.310.230">
    <property type="entry name" value="Sigma factor-binding protein Crl monomer"/>
    <property type="match status" value="1"/>
</dbReference>
<comment type="function">
    <text evidence="5">Binds to the sigma-S subunit of RNA polymerase, activating expression of sigma-S-regulated genes. Stimulates RNA polymerase holoenzyme formation and may bind to several other sigma factors, such as sigma-70 and sigma-32.</text>
</comment>
<dbReference type="EMBL" id="PKLF01000001">
    <property type="protein sequence ID" value="MBE8610845.1"/>
    <property type="molecule type" value="Genomic_DNA"/>
</dbReference>
<reference evidence="7" key="2">
    <citation type="submission" date="2023-02" db="EMBL/GenBank/DDBJ databases">
        <title>Detection, antimicrobial susceptibility and genomic characterization of NDM-producing species of Morganellaceae, Yersiniaceae, and Enterobacteriaceae other than Klebsiella.</title>
        <authorList>
            <person name="Camargo C.H."/>
            <person name="Sacchi C.T."/>
            <person name="Campos K.R."/>
        </authorList>
    </citation>
    <scope>NUCLEOTIDE SEQUENCE</scope>
    <source>
        <strain evidence="7">1189_21</strain>
    </source>
</reference>
<proteinExistence type="inferred from homology"/>
<organism evidence="6 8">
    <name type="scientific">Morganella morganii</name>
    <name type="common">Proteus morganii</name>
    <dbReference type="NCBI Taxonomy" id="582"/>
    <lineage>
        <taxon>Bacteria</taxon>
        <taxon>Pseudomonadati</taxon>
        <taxon>Pseudomonadota</taxon>
        <taxon>Gammaproteobacteria</taxon>
        <taxon>Enterobacterales</taxon>
        <taxon>Morganellaceae</taxon>
        <taxon>Morganella</taxon>
    </lineage>
</organism>
<reference evidence="6" key="1">
    <citation type="submission" date="2017-12" db="EMBL/GenBank/DDBJ databases">
        <title>Genome sequencing and analysis.</title>
        <authorList>
            <person name="Huang Y.-T."/>
        </authorList>
    </citation>
    <scope>NUCLEOTIDE SEQUENCE</scope>
    <source>
        <strain evidence="6">VGH116</strain>
    </source>
</reference>
<evidence type="ECO:0000256" key="5">
    <source>
        <dbReference type="HAMAP-Rule" id="MF_01178"/>
    </source>
</evidence>
<feature type="region of interest" description="Essential for activity" evidence="5">
    <location>
        <begin position="100"/>
        <end position="123"/>
    </location>
</feature>
<dbReference type="Pfam" id="PF07417">
    <property type="entry name" value="Crl"/>
    <property type="match status" value="1"/>
</dbReference>
<dbReference type="Proteomes" id="UP000650477">
    <property type="component" value="Unassembled WGS sequence"/>
</dbReference>
<keyword evidence="2 5" id="KW-0805">Transcription regulation</keyword>
<accession>A0A2I1WNW9</accession>
<evidence type="ECO:0000256" key="4">
    <source>
        <dbReference type="ARBA" id="ARBA00023163"/>
    </source>
</evidence>
<dbReference type="OrthoDB" id="6428303at2"/>
<evidence type="ECO:0000313" key="8">
    <source>
        <dbReference type="Proteomes" id="UP000650477"/>
    </source>
</evidence>
<dbReference type="NCBIfam" id="NF008217">
    <property type="entry name" value="PRK10984.1"/>
    <property type="match status" value="1"/>
</dbReference>
<dbReference type="HAMAP" id="MF_01178">
    <property type="entry name" value="Crl"/>
    <property type="match status" value="1"/>
</dbReference>
<sequence length="133" mass="15117">MMALVSDYTRGRLLRCFTALGPYIREPQCQEGHYFFDCLAVCVNAGVAPEKREFFGWWLTLIPQETGFVSEYHTGVFDKKGLWQEKSLSDKEIRDAVSKTLTDFYPRLQAVLQELDLSLTPSPVSPPPGKQPD</sequence>
<comment type="similarity">
    <text evidence="5">Belongs to the Crl family.</text>
</comment>
<evidence type="ECO:0000313" key="7">
    <source>
        <dbReference type="EMBL" id="MDS0899412.1"/>
    </source>
</evidence>
<dbReference type="GeneID" id="93361423"/>
<dbReference type="AlphaFoldDB" id="A0A2I1WNW9"/>
<name>A0A2I1WNW9_MORMO</name>